<dbReference type="EMBL" id="LFJN01000007">
    <property type="protein sequence ID" value="KPI42280.1"/>
    <property type="molecule type" value="Genomic_DNA"/>
</dbReference>
<reference evidence="6 7" key="1">
    <citation type="submission" date="2015-06" db="EMBL/GenBank/DDBJ databases">
        <title>Draft genome of the ant-associated black yeast Phialophora attae CBS 131958.</title>
        <authorList>
            <person name="Moreno L.F."/>
            <person name="Stielow B.J."/>
            <person name="de Hoog S."/>
            <person name="Vicente V.A."/>
            <person name="Weiss V.A."/>
            <person name="de Vries M."/>
            <person name="Cruz L.M."/>
            <person name="Souza E.M."/>
        </authorList>
    </citation>
    <scope>NUCLEOTIDE SEQUENCE [LARGE SCALE GENOMIC DNA]</scope>
    <source>
        <strain evidence="6 7">CBS 131958</strain>
    </source>
</reference>
<dbReference type="Proteomes" id="UP000038010">
    <property type="component" value="Unassembled WGS sequence"/>
</dbReference>
<protein>
    <submittedName>
        <fullName evidence="6">Putative fungistatic metabolite</fullName>
    </submittedName>
</protein>
<organism evidence="6 7">
    <name type="scientific">Cyphellophora attinorum</name>
    <dbReference type="NCBI Taxonomy" id="1664694"/>
    <lineage>
        <taxon>Eukaryota</taxon>
        <taxon>Fungi</taxon>
        <taxon>Dikarya</taxon>
        <taxon>Ascomycota</taxon>
        <taxon>Pezizomycotina</taxon>
        <taxon>Eurotiomycetes</taxon>
        <taxon>Chaetothyriomycetidae</taxon>
        <taxon>Chaetothyriales</taxon>
        <taxon>Cyphellophoraceae</taxon>
        <taxon>Cyphellophora</taxon>
    </lineage>
</organism>
<feature type="chain" id="PRO_5005879482" evidence="3">
    <location>
        <begin position="23"/>
        <end position="720"/>
    </location>
</feature>
<accession>A0A0N1NZX1</accession>
<dbReference type="Pfam" id="PF01822">
    <property type="entry name" value="WSC"/>
    <property type="match status" value="2"/>
</dbReference>
<dbReference type="SMART" id="SM00321">
    <property type="entry name" value="WSC"/>
    <property type="match status" value="2"/>
</dbReference>
<feature type="signal peptide" evidence="3">
    <location>
        <begin position="1"/>
        <end position="22"/>
    </location>
</feature>
<dbReference type="GO" id="GO:0004601">
    <property type="term" value="F:peroxidase activity"/>
    <property type="evidence" value="ECO:0007669"/>
    <property type="project" value="InterPro"/>
</dbReference>
<evidence type="ECO:0000313" key="7">
    <source>
        <dbReference type="Proteomes" id="UP000038010"/>
    </source>
</evidence>
<dbReference type="GO" id="GO:0020037">
    <property type="term" value="F:heme binding"/>
    <property type="evidence" value="ECO:0007669"/>
    <property type="project" value="InterPro"/>
</dbReference>
<dbReference type="STRING" id="1664694.A0A0N1NZX1"/>
<feature type="domain" description="Plant heme peroxidase family profile" evidence="4">
    <location>
        <begin position="131"/>
        <end position="285"/>
    </location>
</feature>
<keyword evidence="7" id="KW-1185">Reference proteome</keyword>
<gene>
    <name evidence="6" type="ORF">AB675_9509</name>
</gene>
<evidence type="ECO:0000259" key="5">
    <source>
        <dbReference type="PROSITE" id="PS51212"/>
    </source>
</evidence>
<dbReference type="OrthoDB" id="5985073at2759"/>
<dbReference type="PANTHER" id="PTHR45964">
    <property type="entry name" value="WSCD FAMILY MEMBER CG9164"/>
    <property type="match status" value="1"/>
</dbReference>
<dbReference type="InterPro" id="IPR010255">
    <property type="entry name" value="Haem_peroxidase_sf"/>
</dbReference>
<dbReference type="SUPFAM" id="SSF48113">
    <property type="entry name" value="Heme-dependent peroxidases"/>
    <property type="match status" value="1"/>
</dbReference>
<dbReference type="InterPro" id="IPR051589">
    <property type="entry name" value="Sialate-O-sulfotransferase"/>
</dbReference>
<comment type="caution">
    <text evidence="6">The sequence shown here is derived from an EMBL/GenBank/DDBJ whole genome shotgun (WGS) entry which is preliminary data.</text>
</comment>
<evidence type="ECO:0000256" key="1">
    <source>
        <dbReference type="ARBA" id="ARBA00022737"/>
    </source>
</evidence>
<dbReference type="PANTHER" id="PTHR45964:SF5">
    <property type="entry name" value="WSCD FAMILY MEMBER CG9164"/>
    <property type="match status" value="1"/>
</dbReference>
<dbReference type="GO" id="GO:0006979">
    <property type="term" value="P:response to oxidative stress"/>
    <property type="evidence" value="ECO:0007669"/>
    <property type="project" value="InterPro"/>
</dbReference>
<dbReference type="InterPro" id="IPR002889">
    <property type="entry name" value="WSC_carb-bd"/>
</dbReference>
<evidence type="ECO:0000256" key="3">
    <source>
        <dbReference type="SAM" id="SignalP"/>
    </source>
</evidence>
<evidence type="ECO:0000259" key="4">
    <source>
        <dbReference type="PROSITE" id="PS50873"/>
    </source>
</evidence>
<dbReference type="GeneID" id="28741929"/>
<dbReference type="PROSITE" id="PS51212">
    <property type="entry name" value="WSC"/>
    <property type="match status" value="2"/>
</dbReference>
<dbReference type="VEuPathDB" id="FungiDB:AB675_9509"/>
<sequence length="720" mass="75659">MALLKSLVLLSITQSLLISCQTLPTWPSPVNDELEDIMYLSTGYRARGFADPVTPCSKQSRTGTGPGRVAAAGWLRTAFHDVANTNQVRGLTGGIDASIVYELGRSENEGSQFVGAITDFEPFFGPRAPMAELIAIGTYTSVRSCGGLPIPIRLGRADAIVAGTDGQIPQPQNKVGTFVSQFSRLNMGPSEMVQLVACGHTLGGVHANNFPLIVTQPNTFQTMDSTGATPAVFDQRVASEFVAGTTTNPLVVGPCIGSQRCSDTTVNSADGNATITQMADLTYFQTSCKAVLQKMIECVPGGAKTLATNPLTPYEVKPYALSLYLQDAGGSALTFSGDIRVRTTNRPQSSIASVSLVYKDRSGNAGSTSITTTFTGTAAGLDDTFAFYSFKSTLPSTSSISSFTVQVSYTSGNVDTFTNNGAGFPVSDTLLLQYPQSCSSDPSTITVTAAVRNSISGTPNLNFLGRTYTSPIIVPKITTTTTALNSASLSVGPYTLYSITTSLNTAQSAKGYFNITIPGVSGAAVDLALLSSLPTACTTTTESCAAFCSTYEFFGTEYGAECYCGGSLTYNTTLSESSCNMACSGNSAEKCGGPGALSLYRNNLYVKPSYPDVGTGWKYSGCYTDDVGNRTVQGYRVNDDKLTLGSCASVCDRERYGVMGTEYYSECYCGAALGGTGIKVDDVQCDTVCSGNGAQSCGGAGYISVYMKGTTSQKSRRWEA</sequence>
<dbReference type="Gene3D" id="1.10.520.10">
    <property type="match status" value="1"/>
</dbReference>
<dbReference type="InterPro" id="IPR002016">
    <property type="entry name" value="Haem_peroxidase"/>
</dbReference>
<keyword evidence="3" id="KW-0732">Signal</keyword>
<proteinExistence type="inferred from homology"/>
<feature type="domain" description="WSC" evidence="5">
    <location>
        <begin position="511"/>
        <end position="603"/>
    </location>
</feature>
<evidence type="ECO:0000313" key="6">
    <source>
        <dbReference type="EMBL" id="KPI42280.1"/>
    </source>
</evidence>
<comment type="similarity">
    <text evidence="2">Belongs to the peroxidase family.</text>
</comment>
<keyword evidence="1" id="KW-0677">Repeat</keyword>
<name>A0A0N1NZX1_9EURO</name>
<dbReference type="Pfam" id="PF00141">
    <property type="entry name" value="peroxidase"/>
    <property type="match status" value="1"/>
</dbReference>
<dbReference type="PROSITE" id="PS50873">
    <property type="entry name" value="PEROXIDASE_4"/>
    <property type="match status" value="1"/>
</dbReference>
<evidence type="ECO:0000256" key="2">
    <source>
        <dbReference type="RuleBase" id="RU004241"/>
    </source>
</evidence>
<dbReference type="AlphaFoldDB" id="A0A0N1NZX1"/>
<feature type="domain" description="WSC" evidence="5">
    <location>
        <begin position="616"/>
        <end position="709"/>
    </location>
</feature>
<dbReference type="PROSITE" id="PS51257">
    <property type="entry name" value="PROKAR_LIPOPROTEIN"/>
    <property type="match status" value="1"/>
</dbReference>
<dbReference type="RefSeq" id="XP_018002243.1">
    <property type="nucleotide sequence ID" value="XM_018150049.1"/>
</dbReference>